<keyword evidence="1 3" id="KW-0145">Chemotaxis</keyword>
<evidence type="ECO:0000313" key="4">
    <source>
        <dbReference type="EMBL" id="WKN36702.1"/>
    </source>
</evidence>
<dbReference type="GO" id="GO:0006935">
    <property type="term" value="P:chemotaxis"/>
    <property type="evidence" value="ECO:0007669"/>
    <property type="project" value="UniProtKB-UniRule"/>
</dbReference>
<evidence type="ECO:0000256" key="2">
    <source>
        <dbReference type="ARBA" id="ARBA00022801"/>
    </source>
</evidence>
<dbReference type="Pfam" id="PF03975">
    <property type="entry name" value="CheD"/>
    <property type="match status" value="1"/>
</dbReference>
<dbReference type="CDD" id="cd16352">
    <property type="entry name" value="CheD"/>
    <property type="match status" value="1"/>
</dbReference>
<reference evidence="4" key="2">
    <citation type="journal article" date="2024" name="Antonie Van Leeuwenhoek">
        <title>Roseihalotalea indica gen. nov., sp. nov., a halophilic Bacteroidetes from mesopelagic Southwest Indian Ocean with higher carbohydrate metabolic potential.</title>
        <authorList>
            <person name="Chen B."/>
            <person name="Zhang M."/>
            <person name="Lin D."/>
            <person name="Ye J."/>
            <person name="Tang K."/>
        </authorList>
    </citation>
    <scope>NUCLEOTIDE SEQUENCE</scope>
    <source>
        <strain evidence="4">TK19036</strain>
    </source>
</reference>
<dbReference type="GO" id="GO:0050568">
    <property type="term" value="F:protein-glutamine glutaminase activity"/>
    <property type="evidence" value="ECO:0007669"/>
    <property type="project" value="UniProtKB-UniRule"/>
</dbReference>
<comment type="catalytic activity">
    <reaction evidence="3">
        <text>L-glutaminyl-[protein] + H2O = L-glutamyl-[protein] + NH4(+)</text>
        <dbReference type="Rhea" id="RHEA:16441"/>
        <dbReference type="Rhea" id="RHEA-COMP:10207"/>
        <dbReference type="Rhea" id="RHEA-COMP:10208"/>
        <dbReference type="ChEBI" id="CHEBI:15377"/>
        <dbReference type="ChEBI" id="CHEBI:28938"/>
        <dbReference type="ChEBI" id="CHEBI:29973"/>
        <dbReference type="ChEBI" id="CHEBI:30011"/>
        <dbReference type="EC" id="3.5.1.44"/>
    </reaction>
</comment>
<dbReference type="EC" id="3.5.1.44" evidence="3"/>
<dbReference type="Gene3D" id="3.30.1330.200">
    <property type="match status" value="1"/>
</dbReference>
<keyword evidence="2 3" id="KW-0378">Hydrolase</keyword>
<sequence>MKADTKQLKPQSCFLKPAELIVSRYPSQITTVLGTCVSVCLFDPVTKIGGMNHYMLPFWEGKQGQLLKYGDVAIAALIEKMIKEGAQEKDIIAKVFGGVEGTNSIFRVGQKNIEVAVCLLKKKKIRIEAMEVGGRRGRKIRFSSWNHHVVVNFLKEDNGRK</sequence>
<comment type="function">
    <text evidence="3">Probably deamidates glutamine residues to glutamate on methyl-accepting chemotaxis receptors (MCPs), playing an important role in chemotaxis.</text>
</comment>
<evidence type="ECO:0000256" key="3">
    <source>
        <dbReference type="HAMAP-Rule" id="MF_01440"/>
    </source>
</evidence>
<dbReference type="SUPFAM" id="SSF64438">
    <property type="entry name" value="CNF1/YfiH-like putative cysteine hydrolases"/>
    <property type="match status" value="1"/>
</dbReference>
<dbReference type="PANTHER" id="PTHR35147:SF3">
    <property type="entry name" value="CHEMORECEPTOR GLUTAMINE DEAMIDASE CHED 1-RELATED"/>
    <property type="match status" value="1"/>
</dbReference>
<dbReference type="InterPro" id="IPR038592">
    <property type="entry name" value="CheD-like_sf"/>
</dbReference>
<protein>
    <recommendedName>
        <fullName evidence="3">Probable chemoreceptor glutamine deamidase CheD</fullName>
        <ecNumber evidence="3">3.5.1.44</ecNumber>
    </recommendedName>
</protein>
<dbReference type="EMBL" id="CP120682">
    <property type="protein sequence ID" value="WKN36702.1"/>
    <property type="molecule type" value="Genomic_DNA"/>
</dbReference>
<comment type="similarity">
    <text evidence="3">Belongs to the CheD family.</text>
</comment>
<dbReference type="AlphaFoldDB" id="A0AA49JIT2"/>
<gene>
    <name evidence="3" type="primary">cheD</name>
    <name evidence="4" type="ORF">K4G66_30525</name>
</gene>
<evidence type="ECO:0000256" key="1">
    <source>
        <dbReference type="ARBA" id="ARBA00022500"/>
    </source>
</evidence>
<accession>A0AA49JIT2</accession>
<name>A0AA49JIT2_9BACT</name>
<dbReference type="InterPro" id="IPR005659">
    <property type="entry name" value="Chemorcpt_Glu_NH3ase_CheD"/>
</dbReference>
<proteinExistence type="inferred from homology"/>
<organism evidence="4">
    <name type="scientific">Roseihalotalea indica</name>
    <dbReference type="NCBI Taxonomy" id="2867963"/>
    <lineage>
        <taxon>Bacteria</taxon>
        <taxon>Pseudomonadati</taxon>
        <taxon>Bacteroidota</taxon>
        <taxon>Cytophagia</taxon>
        <taxon>Cytophagales</taxon>
        <taxon>Catalimonadaceae</taxon>
        <taxon>Roseihalotalea</taxon>
    </lineage>
</organism>
<dbReference type="PANTHER" id="PTHR35147">
    <property type="entry name" value="CHEMORECEPTOR GLUTAMINE DEAMIDASE CHED-RELATED"/>
    <property type="match status" value="1"/>
</dbReference>
<dbReference type="InterPro" id="IPR011324">
    <property type="entry name" value="Cytotoxic_necrot_fac-like_cat"/>
</dbReference>
<dbReference type="HAMAP" id="MF_01440">
    <property type="entry name" value="CheD"/>
    <property type="match status" value="1"/>
</dbReference>
<reference evidence="4" key="1">
    <citation type="journal article" date="2023" name="Comput. Struct. Biotechnol. J.">
        <title>Discovery of a novel marine Bacteroidetes with a rich repertoire of carbohydrate-active enzymes.</title>
        <authorList>
            <person name="Chen B."/>
            <person name="Liu G."/>
            <person name="Chen Q."/>
            <person name="Wang H."/>
            <person name="Liu L."/>
            <person name="Tang K."/>
        </authorList>
    </citation>
    <scope>NUCLEOTIDE SEQUENCE</scope>
    <source>
        <strain evidence="4">TK19036</strain>
    </source>
</reference>